<dbReference type="RefSeq" id="XP_029223111.1">
    <property type="nucleotide sequence ID" value="XM_029376809.1"/>
</dbReference>
<reference evidence="5 6" key="1">
    <citation type="journal article" date="2018" name="BMC Genomics">
        <title>Genomic comparison of Trypanosoma conorhini and Trypanosoma rangeli to Trypanosoma cruzi strains of high and low virulence.</title>
        <authorList>
            <person name="Bradwell K.R."/>
            <person name="Koparde V.N."/>
            <person name="Matveyev A.V."/>
            <person name="Serrano M.G."/>
            <person name="Alves J.M."/>
            <person name="Parikh H."/>
            <person name="Huang B."/>
            <person name="Lee V."/>
            <person name="Espinosa-Alvarez O."/>
            <person name="Ortiz P.A."/>
            <person name="Costa-Martins A.G."/>
            <person name="Teixeira M.M."/>
            <person name="Buck G.A."/>
        </authorList>
    </citation>
    <scope>NUCLEOTIDE SEQUENCE [LARGE SCALE GENOMIC DNA]</scope>
    <source>
        <strain evidence="5 6">025E</strain>
    </source>
</reference>
<dbReference type="Pfam" id="PF24466">
    <property type="entry name" value="DUF7578"/>
    <property type="match status" value="1"/>
</dbReference>
<name>A0A3R7MUN7_9TRYP</name>
<proteinExistence type="predicted"/>
<dbReference type="InterPro" id="IPR006518">
    <property type="entry name" value="Trypano_RHS"/>
</dbReference>
<feature type="domain" description="Retrotransposon hot spot protein N-terminal" evidence="3">
    <location>
        <begin position="193"/>
        <end position="297"/>
    </location>
</feature>
<dbReference type="Pfam" id="PF07999">
    <property type="entry name" value="RHSP"/>
    <property type="match status" value="1"/>
</dbReference>
<dbReference type="PANTHER" id="PTHR33129">
    <property type="entry name" value="PROTEIN KINASE DOMAIN-CONTAINING PROTEIN-RELATED"/>
    <property type="match status" value="1"/>
</dbReference>
<dbReference type="Proteomes" id="UP000284403">
    <property type="component" value="Unassembled WGS sequence"/>
</dbReference>
<evidence type="ECO:0000313" key="5">
    <source>
        <dbReference type="EMBL" id="RNE95618.1"/>
    </source>
</evidence>
<dbReference type="InterPro" id="IPR046835">
    <property type="entry name" value="RHS_N"/>
</dbReference>
<evidence type="ECO:0000259" key="4">
    <source>
        <dbReference type="Pfam" id="PF24466"/>
    </source>
</evidence>
<feature type="compositionally biased region" description="Basic and acidic residues" evidence="1">
    <location>
        <begin position="1"/>
        <end position="10"/>
    </location>
</feature>
<dbReference type="PANTHER" id="PTHR33129:SF3">
    <property type="entry name" value="HOT SPOT (RHS) PROTEIN, PUTATIVE-RELATED"/>
    <property type="match status" value="1"/>
</dbReference>
<organism evidence="5 6">
    <name type="scientific">Trypanosoma conorhini</name>
    <dbReference type="NCBI Taxonomy" id="83891"/>
    <lineage>
        <taxon>Eukaryota</taxon>
        <taxon>Discoba</taxon>
        <taxon>Euglenozoa</taxon>
        <taxon>Kinetoplastea</taxon>
        <taxon>Metakinetoplastina</taxon>
        <taxon>Trypanosomatida</taxon>
        <taxon>Trypanosomatidae</taxon>
        <taxon>Trypanosoma</taxon>
    </lineage>
</organism>
<dbReference type="NCBIfam" id="TIGR01631">
    <property type="entry name" value="Trypano_RHS"/>
    <property type="match status" value="1"/>
</dbReference>
<feature type="domain" description="Retrotransposon hot spot protein,C-terminal" evidence="2">
    <location>
        <begin position="313"/>
        <end position="463"/>
    </location>
</feature>
<dbReference type="AlphaFoldDB" id="A0A3R7MUN7"/>
<sequence>PKRTRARAEESPATNVPRGRRHARSGPDGGASGQPPAQRRRVEEAPAGPQWNLTTAVEEVLLAGFDVTEQMTLNDFIRRYVDPDFVLEGRNVMMGVFARRPEHYIRDEWLLGEILNSQAYQLLEDARNLRADARNLAVQGVSSLDQWKEFEHKDTVTLLAKGKLDRALAVAKRAERSAWIQRIVSQPLPEGFYNSVLNAKWSHVLGFPEGEGDAMVVRMEVRQGQTPTQLWDYRRKGISYEPVEDALQFIAPRPRLLVLTSEKGWPYSLKQRGAFADCYINYEVERVWRIVKGDLEGEFGTADLKGFDVRRRLLIGTPGIGKSMAAGSYLLYRLLHYDIAKLQVVVYCFGGDLAFVFDKEEQTVTAHGGELNVINVMNDLVWQRKLKGYVIYDVDKKGEETSKYFPPHETWGIIVLSSPNETNYKGWEKQMFAKRIIMNCPDELDVKAMCVWERRVEPAEAQAERWETVKKVHG</sequence>
<comment type="caution">
    <text evidence="5">The sequence shown here is derived from an EMBL/GenBank/DDBJ whole genome shotgun (WGS) entry which is preliminary data.</text>
</comment>
<evidence type="ECO:0000259" key="3">
    <source>
        <dbReference type="Pfam" id="PF20445"/>
    </source>
</evidence>
<gene>
    <name evidence="5" type="ORF">Tco025E_10016</name>
</gene>
<evidence type="ECO:0000256" key="1">
    <source>
        <dbReference type="SAM" id="MobiDB-lite"/>
    </source>
</evidence>
<keyword evidence="6" id="KW-1185">Reference proteome</keyword>
<dbReference type="InterPro" id="IPR052980">
    <property type="entry name" value="Crinkler_effector"/>
</dbReference>
<dbReference type="InterPro" id="IPR046836">
    <property type="entry name" value="RHS_C"/>
</dbReference>
<feature type="non-terminal residue" evidence="5">
    <location>
        <position position="1"/>
    </location>
</feature>
<dbReference type="EMBL" id="MKKU01001402">
    <property type="protein sequence ID" value="RNE95618.1"/>
    <property type="molecule type" value="Genomic_DNA"/>
</dbReference>
<dbReference type="InterPro" id="IPR056000">
    <property type="entry name" value="DUF7578"/>
</dbReference>
<dbReference type="GeneID" id="40323627"/>
<protein>
    <submittedName>
        <fullName evidence="5">Retrotransposon hot spot (RHS) protein</fullName>
    </submittedName>
</protein>
<evidence type="ECO:0000259" key="2">
    <source>
        <dbReference type="Pfam" id="PF07999"/>
    </source>
</evidence>
<dbReference type="OrthoDB" id="241103at2759"/>
<accession>A0A3R7MUN7</accession>
<evidence type="ECO:0000313" key="6">
    <source>
        <dbReference type="Proteomes" id="UP000284403"/>
    </source>
</evidence>
<feature type="region of interest" description="Disordered" evidence="1">
    <location>
        <begin position="1"/>
        <end position="49"/>
    </location>
</feature>
<dbReference type="Pfam" id="PF20445">
    <property type="entry name" value="RHS_N"/>
    <property type="match status" value="1"/>
</dbReference>
<feature type="domain" description="DUF7578" evidence="4">
    <location>
        <begin position="69"/>
        <end position="129"/>
    </location>
</feature>